<keyword evidence="1" id="KW-0175">Coiled coil</keyword>
<dbReference type="Proteomes" id="UP000440820">
    <property type="component" value="Chromosome"/>
</dbReference>
<protein>
    <submittedName>
        <fullName evidence="2">Uncharacterized protein</fullName>
    </submittedName>
</protein>
<dbReference type="EMBL" id="CP047044">
    <property type="protein sequence ID" value="QHA16363.1"/>
    <property type="molecule type" value="Genomic_DNA"/>
</dbReference>
<keyword evidence="3" id="KW-1185">Reference proteome</keyword>
<accession>A0ABX6G3C0</accession>
<feature type="coiled-coil region" evidence="1">
    <location>
        <begin position="292"/>
        <end position="333"/>
    </location>
</feature>
<evidence type="ECO:0000256" key="1">
    <source>
        <dbReference type="SAM" id="Coils"/>
    </source>
</evidence>
<evidence type="ECO:0000313" key="3">
    <source>
        <dbReference type="Proteomes" id="UP000440820"/>
    </source>
</evidence>
<reference evidence="2 3" key="1">
    <citation type="submission" date="2019-12" db="EMBL/GenBank/DDBJ databases">
        <title>Bacillus toyonensis BV-17 genome.</title>
        <authorList>
            <person name="Chen J."/>
        </authorList>
    </citation>
    <scope>NUCLEOTIDE SEQUENCE [LARGE SCALE GENOMIC DNA]</scope>
    <source>
        <strain evidence="2 3">BV-17</strain>
    </source>
</reference>
<evidence type="ECO:0000313" key="2">
    <source>
        <dbReference type="EMBL" id="QHA16363.1"/>
    </source>
</evidence>
<proteinExistence type="predicted"/>
<dbReference type="RefSeq" id="WP_000691221.1">
    <property type="nucleotide sequence ID" value="NZ_JABTXX010000022.1"/>
</dbReference>
<gene>
    <name evidence="2" type="ORF">GPA05_04860</name>
</gene>
<organism evidence="2 3">
    <name type="scientific">Bacillus toyonensis</name>
    <dbReference type="NCBI Taxonomy" id="155322"/>
    <lineage>
        <taxon>Bacteria</taxon>
        <taxon>Bacillati</taxon>
        <taxon>Bacillota</taxon>
        <taxon>Bacilli</taxon>
        <taxon>Bacillales</taxon>
        <taxon>Bacillaceae</taxon>
        <taxon>Bacillus</taxon>
        <taxon>Bacillus cereus group</taxon>
    </lineage>
</organism>
<name>A0ABX6G3C0_9BACI</name>
<sequence length="662" mass="76692">MKIIFGAIDWINERNQTFIKVLAKVQNNHLCRLEDSIEEFPNTGKVFYYKVPSDAYKGKLGFYTVVESNSYDINIPISSKYVVSQEASNIGYVEIVKVDYSVEMHELELVSLIKNGIVKTHEFTSKIVLLTADGYLIGPYSPKLNKENQWIAELNDNGLLDVRKNNVDIIEYYDVNFGVERYFISTAFINTKVDRYLDCSNNDRIVRDALKILKDEKETHEITRKITKMLVDLVSEIPEEVRKGRISRSVNLLQNHLISQEEMELFEKELLQYGPVIKKINEEIDKDLLVARKKLESDHKKVINETKKLKLEKENLKVELKNMTDKKNRIDDDIKKAGEALQLKLREMQQNVYQTMLNLLPLPVALSTGNKAESGVTNVRSSQWLVREQEKEIMIDRIEILIRNIITNLERIHVEKERAELIALTTIGAILFRNPIIIEGENSFDIAQILGWTIAGNDHITVFPDIKEYSNEVLTSYFTQYNRIDKIKSLHLSNIESSSAELYIPSFIDYWSVSTNCRYPELLIVSMKDITEVSNDFIGKLKYAPVINTDSIGIKGELRKARLLGEIKFGFISIEDFVENELLVGKSKAFREFKDVVEEIGMQPKMIVHTFKQWFCLFEKVDCDEEMIINWVLQVFLQKYIDIEQFNFIAEELDVEVSVSLQ</sequence>